<dbReference type="InterPro" id="IPR001563">
    <property type="entry name" value="Peptidase_S10"/>
</dbReference>
<evidence type="ECO:0000256" key="1">
    <source>
        <dbReference type="ARBA" id="ARBA00009431"/>
    </source>
</evidence>
<dbReference type="InterPro" id="IPR029058">
    <property type="entry name" value="AB_hydrolase_fold"/>
</dbReference>
<keyword evidence="3" id="KW-0645">Protease</keyword>
<dbReference type="PRINTS" id="PR00724">
    <property type="entry name" value="CRBOXYPTASEC"/>
</dbReference>
<protein>
    <submittedName>
        <fullName evidence="6">Alpha/beta-hydrolase</fullName>
    </submittedName>
</protein>
<dbReference type="GO" id="GO:0000324">
    <property type="term" value="C:fungal-type vacuole"/>
    <property type="evidence" value="ECO:0007669"/>
    <property type="project" value="TreeGrafter"/>
</dbReference>
<evidence type="ECO:0000256" key="3">
    <source>
        <dbReference type="ARBA" id="ARBA00022670"/>
    </source>
</evidence>
<comment type="caution">
    <text evidence="6">The sequence shown here is derived from an EMBL/GenBank/DDBJ whole genome shotgun (WGS) entry which is preliminary data.</text>
</comment>
<dbReference type="GO" id="GO:0004185">
    <property type="term" value="F:serine-type carboxypeptidase activity"/>
    <property type="evidence" value="ECO:0007669"/>
    <property type="project" value="InterPro"/>
</dbReference>
<dbReference type="PANTHER" id="PTHR11802">
    <property type="entry name" value="SERINE PROTEASE FAMILY S10 SERINE CARBOXYPEPTIDASE"/>
    <property type="match status" value="1"/>
</dbReference>
<comment type="similarity">
    <text evidence="1">Belongs to the peptidase S10 family.</text>
</comment>
<keyword evidence="7" id="KW-1185">Reference proteome</keyword>
<dbReference type="Proteomes" id="UP000807342">
    <property type="component" value="Unassembled WGS sequence"/>
</dbReference>
<dbReference type="OrthoDB" id="443318at2759"/>
<gene>
    <name evidence="6" type="ORF">P691DRAFT_713987</name>
</gene>
<keyword evidence="2" id="KW-0121">Carboxypeptidase</keyword>
<dbReference type="GO" id="GO:0006508">
    <property type="term" value="P:proteolysis"/>
    <property type="evidence" value="ECO:0007669"/>
    <property type="project" value="UniProtKB-KW"/>
</dbReference>
<dbReference type="EMBL" id="MU151561">
    <property type="protein sequence ID" value="KAF9442831.1"/>
    <property type="molecule type" value="Genomic_DNA"/>
</dbReference>
<evidence type="ECO:0000256" key="2">
    <source>
        <dbReference type="ARBA" id="ARBA00022645"/>
    </source>
</evidence>
<dbReference type="SUPFAM" id="SSF53474">
    <property type="entry name" value="alpha/beta-Hydrolases"/>
    <property type="match status" value="1"/>
</dbReference>
<dbReference type="AlphaFoldDB" id="A0A9P5X4S2"/>
<reference evidence="6" key="1">
    <citation type="submission" date="2020-11" db="EMBL/GenBank/DDBJ databases">
        <authorList>
            <consortium name="DOE Joint Genome Institute"/>
            <person name="Ahrendt S."/>
            <person name="Riley R."/>
            <person name="Andreopoulos W."/>
            <person name="Labutti K."/>
            <person name="Pangilinan J."/>
            <person name="Ruiz-Duenas F.J."/>
            <person name="Barrasa J.M."/>
            <person name="Sanchez-Garcia M."/>
            <person name="Camarero S."/>
            <person name="Miyauchi S."/>
            <person name="Serrano A."/>
            <person name="Linde D."/>
            <person name="Babiker R."/>
            <person name="Drula E."/>
            <person name="Ayuso-Fernandez I."/>
            <person name="Pacheco R."/>
            <person name="Padilla G."/>
            <person name="Ferreira P."/>
            <person name="Barriuso J."/>
            <person name="Kellner H."/>
            <person name="Castanera R."/>
            <person name="Alfaro M."/>
            <person name="Ramirez L."/>
            <person name="Pisabarro A.G."/>
            <person name="Kuo A."/>
            <person name="Tritt A."/>
            <person name="Lipzen A."/>
            <person name="He G."/>
            <person name="Yan M."/>
            <person name="Ng V."/>
            <person name="Cullen D."/>
            <person name="Martin F."/>
            <person name="Rosso M.-N."/>
            <person name="Henrissat B."/>
            <person name="Hibbett D."/>
            <person name="Martinez A.T."/>
            <person name="Grigoriev I.V."/>
        </authorList>
    </citation>
    <scope>NUCLEOTIDE SEQUENCE</scope>
    <source>
        <strain evidence="6">MF-IS2</strain>
    </source>
</reference>
<evidence type="ECO:0000256" key="5">
    <source>
        <dbReference type="ARBA" id="ARBA00023180"/>
    </source>
</evidence>
<keyword evidence="4" id="KW-0378">Hydrolase</keyword>
<evidence type="ECO:0000313" key="7">
    <source>
        <dbReference type="Proteomes" id="UP000807342"/>
    </source>
</evidence>
<accession>A0A9P5X4S2</accession>
<evidence type="ECO:0000256" key="4">
    <source>
        <dbReference type="ARBA" id="ARBA00022801"/>
    </source>
</evidence>
<proteinExistence type="inferred from homology"/>
<dbReference type="PANTHER" id="PTHR11802:SF452">
    <property type="entry name" value="CARBOXYPEPTIDASE"/>
    <property type="match status" value="1"/>
</dbReference>
<sequence>MARSPPLVEYPIFCFSLVDADACSASLRVCEEEFGFDGNLSIRPRTNDTSCPNSSFASTPKSIRSRLSDHTGTLFFITFACACCSSTQSLATSLLPNCCNAHSNANSTRFELGPCTIVGDDRNTVRNPFSWNSHANIIFLDQPVNVGFSYADNGTTVSSSPAAGKDVHAFPELFLNRFPQYSTQPFHIAAESYDGTYAPNIVNTICDTNQQISVAPIPGLKHINLASAVLGNGLTDPYIQMASIPGFQ</sequence>
<dbReference type="Gene3D" id="3.40.50.1820">
    <property type="entry name" value="alpha/beta hydrolase"/>
    <property type="match status" value="1"/>
</dbReference>
<name>A0A9P5X4S2_9AGAR</name>
<keyword evidence="5" id="KW-0325">Glycoprotein</keyword>
<dbReference type="Pfam" id="PF00450">
    <property type="entry name" value="Peptidase_S10"/>
    <property type="match status" value="1"/>
</dbReference>
<organism evidence="6 7">
    <name type="scientific">Macrolepiota fuliginosa MF-IS2</name>
    <dbReference type="NCBI Taxonomy" id="1400762"/>
    <lineage>
        <taxon>Eukaryota</taxon>
        <taxon>Fungi</taxon>
        <taxon>Dikarya</taxon>
        <taxon>Basidiomycota</taxon>
        <taxon>Agaricomycotina</taxon>
        <taxon>Agaricomycetes</taxon>
        <taxon>Agaricomycetidae</taxon>
        <taxon>Agaricales</taxon>
        <taxon>Agaricineae</taxon>
        <taxon>Agaricaceae</taxon>
        <taxon>Macrolepiota</taxon>
    </lineage>
</organism>
<evidence type="ECO:0000313" key="6">
    <source>
        <dbReference type="EMBL" id="KAF9442831.1"/>
    </source>
</evidence>